<feature type="region of interest" description="Disordered" evidence="1">
    <location>
        <begin position="30"/>
        <end position="141"/>
    </location>
</feature>
<evidence type="ECO:0000313" key="2">
    <source>
        <dbReference type="EMBL" id="CAD9150360.1"/>
    </source>
</evidence>
<feature type="compositionally biased region" description="Polar residues" evidence="1">
    <location>
        <begin position="105"/>
        <end position="114"/>
    </location>
</feature>
<feature type="compositionally biased region" description="Low complexity" evidence="1">
    <location>
        <begin position="38"/>
        <end position="48"/>
    </location>
</feature>
<name>A0A7S1QX70_NEODS</name>
<dbReference type="EMBL" id="HBGF01048601">
    <property type="protein sequence ID" value="CAD9150360.1"/>
    <property type="molecule type" value="Transcribed_RNA"/>
</dbReference>
<accession>A0A7S1QX70</accession>
<organism evidence="2">
    <name type="scientific">Neobodo designis</name>
    <name type="common">Flagellated protozoan</name>
    <name type="synonym">Bodo designis</name>
    <dbReference type="NCBI Taxonomy" id="312471"/>
    <lineage>
        <taxon>Eukaryota</taxon>
        <taxon>Discoba</taxon>
        <taxon>Euglenozoa</taxon>
        <taxon>Kinetoplastea</taxon>
        <taxon>Metakinetoplastina</taxon>
        <taxon>Neobodonida</taxon>
        <taxon>Neobodo</taxon>
    </lineage>
</organism>
<sequence>MSVNSPDTAAREDEDDASCLSYFSSFNRQSFETGNNESAPPASDAAPSHELPAELSGKAPHPPMRSTITPITIAIPPGDLTQPAQTRRRSKRGGARNRKSGSSSPNQTPTAGGNSSAPTPAAPSPSMPSSQTPPTMPPMNPIAQLVQQHNHTMAAQLSTTGQNGGTAIPTILLQPLLVNLTPEQQQVAAQMQDQFFRLITDIGRNSPSPLSVIAPNPAVLQSAPAPSNPMMGTGLQPTAGIFNAQQQHGGPSGAPGNGSPVPPASATAFAVNAAQSVHSTNFTAPQGYAQTSPFPFHSSPLQQ</sequence>
<feature type="compositionally biased region" description="Low complexity" evidence="1">
    <location>
        <begin position="67"/>
        <end position="77"/>
    </location>
</feature>
<dbReference type="AlphaFoldDB" id="A0A7S1QX70"/>
<feature type="compositionally biased region" description="Basic residues" evidence="1">
    <location>
        <begin position="86"/>
        <end position="99"/>
    </location>
</feature>
<reference evidence="2" key="1">
    <citation type="submission" date="2021-01" db="EMBL/GenBank/DDBJ databases">
        <authorList>
            <person name="Corre E."/>
            <person name="Pelletier E."/>
            <person name="Niang G."/>
            <person name="Scheremetjew M."/>
            <person name="Finn R."/>
            <person name="Kale V."/>
            <person name="Holt S."/>
            <person name="Cochrane G."/>
            <person name="Meng A."/>
            <person name="Brown T."/>
            <person name="Cohen L."/>
        </authorList>
    </citation>
    <scope>NUCLEOTIDE SEQUENCE</scope>
    <source>
        <strain evidence="2">CCAP 1951/1</strain>
    </source>
</reference>
<evidence type="ECO:0000256" key="1">
    <source>
        <dbReference type="SAM" id="MobiDB-lite"/>
    </source>
</evidence>
<proteinExistence type="predicted"/>
<feature type="region of interest" description="Disordered" evidence="1">
    <location>
        <begin position="243"/>
        <end position="267"/>
    </location>
</feature>
<protein>
    <submittedName>
        <fullName evidence="2">Uncharacterized protein</fullName>
    </submittedName>
</protein>
<feature type="region of interest" description="Disordered" evidence="1">
    <location>
        <begin position="283"/>
        <end position="303"/>
    </location>
</feature>
<gene>
    <name evidence="2" type="ORF">NDES1114_LOCUS32482</name>
</gene>